<name>A0A9D1T7V2_9FIRM</name>
<gene>
    <name evidence="2" type="ORF">IAC80_01915</name>
</gene>
<dbReference type="Proteomes" id="UP000886889">
    <property type="component" value="Unassembled WGS sequence"/>
</dbReference>
<dbReference type="PANTHER" id="PTHR21064:SF5">
    <property type="entry name" value="SLR1880 PROTEIN"/>
    <property type="match status" value="1"/>
</dbReference>
<dbReference type="PANTHER" id="PTHR21064">
    <property type="entry name" value="AMINOGLYCOSIDE PHOSPHOTRANSFERASE DOMAIN-CONTAINING PROTEIN-RELATED"/>
    <property type="match status" value="1"/>
</dbReference>
<comment type="caution">
    <text evidence="2">The sequence shown here is derived from an EMBL/GenBank/DDBJ whole genome shotgun (WGS) entry which is preliminary data.</text>
</comment>
<evidence type="ECO:0000313" key="3">
    <source>
        <dbReference type="Proteomes" id="UP000886889"/>
    </source>
</evidence>
<reference evidence="2" key="2">
    <citation type="journal article" date="2021" name="PeerJ">
        <title>Extensive microbial diversity within the chicken gut microbiome revealed by metagenomics and culture.</title>
        <authorList>
            <person name="Gilroy R."/>
            <person name="Ravi A."/>
            <person name="Getino M."/>
            <person name="Pursley I."/>
            <person name="Horton D.L."/>
            <person name="Alikhan N.F."/>
            <person name="Baker D."/>
            <person name="Gharbi K."/>
            <person name="Hall N."/>
            <person name="Watson M."/>
            <person name="Adriaenssens E.M."/>
            <person name="Foster-Nyarko E."/>
            <person name="Jarju S."/>
            <person name="Secka A."/>
            <person name="Antonio M."/>
            <person name="Oren A."/>
            <person name="Chaudhuri R.R."/>
            <person name="La Ragione R."/>
            <person name="Hildebrand F."/>
            <person name="Pallen M.J."/>
        </authorList>
    </citation>
    <scope>NUCLEOTIDE SEQUENCE</scope>
    <source>
        <strain evidence="2">ChiBcec6-7307</strain>
    </source>
</reference>
<dbReference type="InterPro" id="IPR011009">
    <property type="entry name" value="Kinase-like_dom_sf"/>
</dbReference>
<dbReference type="InterPro" id="IPR002575">
    <property type="entry name" value="Aminoglycoside_PTrfase"/>
</dbReference>
<dbReference type="Pfam" id="PF01636">
    <property type="entry name" value="APH"/>
    <property type="match status" value="1"/>
</dbReference>
<accession>A0A9D1T7V2</accession>
<dbReference type="AlphaFoldDB" id="A0A9D1T7V2"/>
<organism evidence="2 3">
    <name type="scientific">Candidatus Merdiplasma excrementigallinarum</name>
    <dbReference type="NCBI Taxonomy" id="2840864"/>
    <lineage>
        <taxon>Bacteria</taxon>
        <taxon>Bacillati</taxon>
        <taxon>Bacillota</taxon>
        <taxon>Clostridia</taxon>
        <taxon>Lachnospirales</taxon>
        <taxon>Lachnospiraceae</taxon>
        <taxon>Lachnospiraceae incertae sedis</taxon>
        <taxon>Candidatus Merdiplasma</taxon>
    </lineage>
</organism>
<sequence>MGMNGVDEKVMAQVLSCFSFDTKPVSWEPYGCGHINLTCLVITESGRRYIMQRMNEHVTKCIPDLMKNINLVTEHLRKKAGEGETVLTLVPTVSGDPYLTHESGCWRVYDFVEHSLCLQTAETVDDFYQSAVAFGHFEEELKDFPIDELNEVIPDFHNTPNRYRIFHEVLDKDVMNRAAQVKEEIQFVLEREEEMGTLQKLRESGELPLRVTHNDTKLNNVLLDADTRKALCVIDLDTVMPGLSLYDYGDSIRFGAATAAEDEKDLSKVEMDLEKFRIYTRGFVSACPGLTDKELELLPMGAKTMTLECGMRFLTDYLDGDHYFAIHYPDQNLDRCRTQFKLVADMEKKWDKMQAIVKEECGREK</sequence>
<evidence type="ECO:0000259" key="1">
    <source>
        <dbReference type="Pfam" id="PF01636"/>
    </source>
</evidence>
<dbReference type="SUPFAM" id="SSF56112">
    <property type="entry name" value="Protein kinase-like (PK-like)"/>
    <property type="match status" value="1"/>
</dbReference>
<proteinExistence type="predicted"/>
<feature type="domain" description="Aminoglycoside phosphotransferase" evidence="1">
    <location>
        <begin position="27"/>
        <end position="255"/>
    </location>
</feature>
<protein>
    <submittedName>
        <fullName evidence="2">Aminoglycoside phosphotransferase family protein</fullName>
    </submittedName>
</protein>
<evidence type="ECO:0000313" key="2">
    <source>
        <dbReference type="EMBL" id="HIV22675.1"/>
    </source>
</evidence>
<reference evidence="2" key="1">
    <citation type="submission" date="2020-10" db="EMBL/GenBank/DDBJ databases">
        <authorList>
            <person name="Gilroy R."/>
        </authorList>
    </citation>
    <scope>NUCLEOTIDE SEQUENCE</scope>
    <source>
        <strain evidence="2">ChiBcec6-7307</strain>
    </source>
</reference>
<dbReference type="InterPro" id="IPR050249">
    <property type="entry name" value="Pseudomonas-type_ThrB"/>
</dbReference>
<dbReference type="EMBL" id="DVOS01000022">
    <property type="protein sequence ID" value="HIV22675.1"/>
    <property type="molecule type" value="Genomic_DNA"/>
</dbReference>
<dbReference type="Gene3D" id="3.90.1200.10">
    <property type="match status" value="1"/>
</dbReference>